<feature type="region of interest" description="Disordered" evidence="1">
    <location>
        <begin position="176"/>
        <end position="203"/>
    </location>
</feature>
<organism evidence="2 3">
    <name type="scientific">Thiothrix winogradskyi</name>
    <dbReference type="NCBI Taxonomy" id="96472"/>
    <lineage>
        <taxon>Bacteria</taxon>
        <taxon>Pseudomonadati</taxon>
        <taxon>Pseudomonadota</taxon>
        <taxon>Gammaproteobacteria</taxon>
        <taxon>Thiotrichales</taxon>
        <taxon>Thiotrichaceae</taxon>
        <taxon>Thiothrix</taxon>
    </lineage>
</organism>
<dbReference type="Proteomes" id="UP001054801">
    <property type="component" value="Chromosome"/>
</dbReference>
<evidence type="ECO:0000313" key="3">
    <source>
        <dbReference type="Proteomes" id="UP001054801"/>
    </source>
</evidence>
<protein>
    <submittedName>
        <fullName evidence="2">Uncharacterized protein</fullName>
    </submittedName>
</protein>
<name>A0ABY3SY48_9GAMM</name>
<evidence type="ECO:0000256" key="1">
    <source>
        <dbReference type="SAM" id="MobiDB-lite"/>
    </source>
</evidence>
<dbReference type="EMBL" id="CP091244">
    <property type="protein sequence ID" value="UJS23370.1"/>
    <property type="molecule type" value="Genomic_DNA"/>
</dbReference>
<reference evidence="2" key="1">
    <citation type="journal article" date="2022" name="Microorganisms">
        <title>Two New Species of Filamentous Sulfur Bacteria of the Genus Thiothrix, Thiothrix winogradskyi sp. nov. and 'Candidatus Thiothrix sulfatifontis' sp. nov.</title>
        <authorList>
            <person name="Ravin N.V."/>
            <person name="Rossetti S."/>
            <person name="Beletsky A.V."/>
            <person name="Kadnikov V.V."/>
            <person name="Rudenko T.S."/>
            <person name="Smolyakov D.D."/>
            <person name="Moskvitina M.I."/>
            <person name="Gureeva M.V."/>
            <person name="Mardanov A.V."/>
            <person name="Grabovich M.Y."/>
        </authorList>
    </citation>
    <scope>NUCLEOTIDE SEQUENCE</scope>
    <source>
        <strain evidence="2">CT3</strain>
    </source>
</reference>
<proteinExistence type="predicted"/>
<accession>A0ABY3SY48</accession>
<evidence type="ECO:0000313" key="2">
    <source>
        <dbReference type="EMBL" id="UJS23370.1"/>
    </source>
</evidence>
<feature type="compositionally biased region" description="Basic and acidic residues" evidence="1">
    <location>
        <begin position="187"/>
        <end position="203"/>
    </location>
</feature>
<sequence length="255" mass="29327">MSRNHNAALSAGEKEVFEQLLPDWHRDFLQHKHYPAYAIKTSLARLANRDDDARDLWHDAALGLRDTPSALSIIKLSMLIYPLIDLAIYRRQLCQGIIIEIKRGNLKPYVYPDSLEDRGLSDREKLQAYLRLPLTEQVFAIIELNELGRGLTTTETFQRQAHTLWKRYHDRARLTDEPAPRSISKTPVKEETKQRNEQMKQKARELWAAGKNKRDRKLKTIAVAIDGSMNPGVSVGHISDIISETLKELEKNPVK</sequence>
<keyword evidence="3" id="KW-1185">Reference proteome</keyword>
<gene>
    <name evidence="2" type="ORF">L2Y54_15665</name>
</gene>
<dbReference type="RefSeq" id="WP_236497438.1">
    <property type="nucleotide sequence ID" value="NZ_CP091244.1"/>
</dbReference>